<sequence length="233" mass="26229">MVSADNTVTAIDRISIQVALSGYSFKVSYRDGSACVSGWQSADRIFTTPEFQRRYDEVDVSLFTPKVSLFPTHFFSARDARRLLSDVVPVSDGDAVETVPVPEFGAVMVYSNSIGESLSKVISDSVLRTDGYRSMVYPEQYFMLKALTAIGEYNKIVASYADGRLYLAIAQGKTLLLCNSFEAQDFTTAEYFIFRSLKKLQLNPEMSSVFFRTPLTESQEMSLYRYFTSVEHI</sequence>
<dbReference type="InterPro" id="IPR024213">
    <property type="entry name" value="DUF3822"/>
</dbReference>
<dbReference type="Gene3D" id="3.30.420.260">
    <property type="match status" value="1"/>
</dbReference>
<protein>
    <submittedName>
        <fullName evidence="1">DUF3822 family protein</fullName>
    </submittedName>
</protein>
<evidence type="ECO:0000313" key="2">
    <source>
        <dbReference type="Proteomes" id="UP000823660"/>
    </source>
</evidence>
<name>A0A9D9I9H5_9BACT</name>
<proteinExistence type="predicted"/>
<evidence type="ECO:0000313" key="1">
    <source>
        <dbReference type="EMBL" id="MBO8467653.1"/>
    </source>
</evidence>
<dbReference type="AlphaFoldDB" id="A0A9D9I9H5"/>
<accession>A0A9D9I9H5</accession>
<reference evidence="1" key="2">
    <citation type="journal article" date="2021" name="PeerJ">
        <title>Extensive microbial diversity within the chicken gut microbiome revealed by metagenomics and culture.</title>
        <authorList>
            <person name="Gilroy R."/>
            <person name="Ravi A."/>
            <person name="Getino M."/>
            <person name="Pursley I."/>
            <person name="Horton D.L."/>
            <person name="Alikhan N.F."/>
            <person name="Baker D."/>
            <person name="Gharbi K."/>
            <person name="Hall N."/>
            <person name="Watson M."/>
            <person name="Adriaenssens E.M."/>
            <person name="Foster-Nyarko E."/>
            <person name="Jarju S."/>
            <person name="Secka A."/>
            <person name="Antonio M."/>
            <person name="Oren A."/>
            <person name="Chaudhuri R.R."/>
            <person name="La Ragione R."/>
            <person name="Hildebrand F."/>
            <person name="Pallen M.J."/>
        </authorList>
    </citation>
    <scope>NUCLEOTIDE SEQUENCE</scope>
    <source>
        <strain evidence="1">B1-15692</strain>
    </source>
</reference>
<dbReference type="Pfam" id="PF12864">
    <property type="entry name" value="DUF3822"/>
    <property type="match status" value="1"/>
</dbReference>
<dbReference type="EMBL" id="JADIMH010000045">
    <property type="protein sequence ID" value="MBO8467653.1"/>
    <property type="molecule type" value="Genomic_DNA"/>
</dbReference>
<reference evidence="1" key="1">
    <citation type="submission" date="2020-10" db="EMBL/GenBank/DDBJ databases">
        <authorList>
            <person name="Gilroy R."/>
        </authorList>
    </citation>
    <scope>NUCLEOTIDE SEQUENCE</scope>
    <source>
        <strain evidence="1">B1-15692</strain>
    </source>
</reference>
<organism evidence="1 2">
    <name type="scientific">Candidatus Cryptobacteroides faecipullorum</name>
    <dbReference type="NCBI Taxonomy" id="2840764"/>
    <lineage>
        <taxon>Bacteria</taxon>
        <taxon>Pseudomonadati</taxon>
        <taxon>Bacteroidota</taxon>
        <taxon>Bacteroidia</taxon>
        <taxon>Bacteroidales</taxon>
        <taxon>Candidatus Cryptobacteroides</taxon>
    </lineage>
</organism>
<gene>
    <name evidence="1" type="ORF">IAB99_07810</name>
</gene>
<comment type="caution">
    <text evidence="1">The sequence shown here is derived from an EMBL/GenBank/DDBJ whole genome shotgun (WGS) entry which is preliminary data.</text>
</comment>
<dbReference type="Gene3D" id="3.30.420.250">
    <property type="match status" value="1"/>
</dbReference>
<dbReference type="Proteomes" id="UP000823660">
    <property type="component" value="Unassembled WGS sequence"/>
</dbReference>